<evidence type="ECO:0000256" key="2">
    <source>
        <dbReference type="ARBA" id="ARBA00022692"/>
    </source>
</evidence>
<accession>A0A2P8D7F7</accession>
<evidence type="ECO:0000256" key="5">
    <source>
        <dbReference type="RuleBase" id="RU363041"/>
    </source>
</evidence>
<organism evidence="6 7">
    <name type="scientific">Taibaiella chishuiensis</name>
    <dbReference type="NCBI Taxonomy" id="1434707"/>
    <lineage>
        <taxon>Bacteria</taxon>
        <taxon>Pseudomonadati</taxon>
        <taxon>Bacteroidota</taxon>
        <taxon>Chitinophagia</taxon>
        <taxon>Chitinophagales</taxon>
        <taxon>Chitinophagaceae</taxon>
        <taxon>Taibaiella</taxon>
    </lineage>
</organism>
<evidence type="ECO:0000256" key="4">
    <source>
        <dbReference type="ARBA" id="ARBA00023136"/>
    </source>
</evidence>
<evidence type="ECO:0000313" key="6">
    <source>
        <dbReference type="EMBL" id="PSK93160.1"/>
    </source>
</evidence>
<dbReference type="PANTHER" id="PTHR43701:SF2">
    <property type="entry name" value="MEMBRANE TRANSPORTER PROTEIN YJNA-RELATED"/>
    <property type="match status" value="1"/>
</dbReference>
<feature type="transmembrane region" description="Helical" evidence="5">
    <location>
        <begin position="7"/>
        <end position="34"/>
    </location>
</feature>
<gene>
    <name evidence="6" type="ORF">B0I18_102130</name>
</gene>
<evidence type="ECO:0000313" key="7">
    <source>
        <dbReference type="Proteomes" id="UP000240572"/>
    </source>
</evidence>
<dbReference type="PANTHER" id="PTHR43701">
    <property type="entry name" value="MEMBRANE TRANSPORTER PROTEIN MJ0441-RELATED"/>
    <property type="match status" value="1"/>
</dbReference>
<comment type="subcellular location">
    <subcellularLocation>
        <location evidence="5">Cell membrane</location>
        <topology evidence="5">Multi-pass membrane protein</topology>
    </subcellularLocation>
    <subcellularLocation>
        <location evidence="1">Membrane</location>
        <topology evidence="1">Multi-pass membrane protein</topology>
    </subcellularLocation>
</comment>
<feature type="transmembrane region" description="Helical" evidence="5">
    <location>
        <begin position="110"/>
        <end position="128"/>
    </location>
</feature>
<keyword evidence="4 5" id="KW-0472">Membrane</keyword>
<evidence type="ECO:0000256" key="1">
    <source>
        <dbReference type="ARBA" id="ARBA00004141"/>
    </source>
</evidence>
<feature type="transmembrane region" description="Helical" evidence="5">
    <location>
        <begin position="40"/>
        <end position="61"/>
    </location>
</feature>
<dbReference type="Proteomes" id="UP000240572">
    <property type="component" value="Unassembled WGS sequence"/>
</dbReference>
<feature type="transmembrane region" description="Helical" evidence="5">
    <location>
        <begin position="209"/>
        <end position="231"/>
    </location>
</feature>
<comment type="caution">
    <text evidence="6">The sequence shown here is derived from an EMBL/GenBank/DDBJ whole genome shotgun (WGS) entry which is preliminary data.</text>
</comment>
<dbReference type="Pfam" id="PF01925">
    <property type="entry name" value="TauE"/>
    <property type="match status" value="1"/>
</dbReference>
<name>A0A2P8D7F7_9BACT</name>
<dbReference type="RefSeq" id="WP_106522184.1">
    <property type="nucleotide sequence ID" value="NZ_PYGD01000002.1"/>
</dbReference>
<proteinExistence type="inferred from homology"/>
<comment type="similarity">
    <text evidence="5">Belongs to the 4-toluene sulfonate uptake permease (TSUP) (TC 2.A.102) family.</text>
</comment>
<reference evidence="6 7" key="1">
    <citation type="submission" date="2018-03" db="EMBL/GenBank/DDBJ databases">
        <title>Genomic Encyclopedia of Type Strains, Phase III (KMG-III): the genomes of soil and plant-associated and newly described type strains.</title>
        <authorList>
            <person name="Whitman W."/>
        </authorList>
    </citation>
    <scope>NUCLEOTIDE SEQUENCE [LARGE SCALE GENOMIC DNA]</scope>
    <source>
        <strain evidence="6 7">CGMCC 1.12700</strain>
    </source>
</reference>
<dbReference type="InterPro" id="IPR002781">
    <property type="entry name" value="TM_pro_TauE-like"/>
</dbReference>
<keyword evidence="5" id="KW-1003">Cell membrane</keyword>
<dbReference type="OrthoDB" id="8559161at2"/>
<feature type="transmembrane region" description="Helical" evidence="5">
    <location>
        <begin position="184"/>
        <end position="203"/>
    </location>
</feature>
<evidence type="ECO:0000256" key="3">
    <source>
        <dbReference type="ARBA" id="ARBA00022989"/>
    </source>
</evidence>
<sequence>MNIAGYLAAVLIGVSLGLIGGGGSILTLPVLVYLLGIDAVAATTYSLFVVGLSSATGALAYSRKKLVDLKMAFSFGMPSLAAVWVTRNYILPAIPQQVCRVSGWVLDKDTLLMLFFALVMIGAAYSMIRKRPPVAAPGPGKINYALVLMQGGLVGVVTGLIGAGGGFLVIPALVNWLKMPMKRAVGTSLLIITINSLAGFMFSMRSAQLQWPLLATVSGLAILGILMGTFLAAKIDGNRLKPAFGWFVLVMGTYILLREILLH</sequence>
<keyword evidence="3 5" id="KW-1133">Transmembrane helix</keyword>
<keyword evidence="2 5" id="KW-0812">Transmembrane</keyword>
<protein>
    <recommendedName>
        <fullName evidence="5">Probable membrane transporter protein</fullName>
    </recommendedName>
</protein>
<feature type="transmembrane region" description="Helical" evidence="5">
    <location>
        <begin position="148"/>
        <end position="177"/>
    </location>
</feature>
<dbReference type="EMBL" id="PYGD01000002">
    <property type="protein sequence ID" value="PSK93160.1"/>
    <property type="molecule type" value="Genomic_DNA"/>
</dbReference>
<dbReference type="InterPro" id="IPR051598">
    <property type="entry name" value="TSUP/Inactive_protease-like"/>
</dbReference>
<dbReference type="AlphaFoldDB" id="A0A2P8D7F7"/>
<feature type="transmembrane region" description="Helical" evidence="5">
    <location>
        <begin position="243"/>
        <end position="261"/>
    </location>
</feature>
<dbReference type="GO" id="GO:0005886">
    <property type="term" value="C:plasma membrane"/>
    <property type="evidence" value="ECO:0007669"/>
    <property type="project" value="UniProtKB-SubCell"/>
</dbReference>
<keyword evidence="7" id="KW-1185">Reference proteome</keyword>